<keyword evidence="5" id="KW-1185">Reference proteome</keyword>
<name>A0ABW4T0L4_9ACTN</name>
<evidence type="ECO:0000256" key="3">
    <source>
        <dbReference type="ARBA" id="ARBA00022842"/>
    </source>
</evidence>
<gene>
    <name evidence="4" type="ORF">ACFSKW_27040</name>
</gene>
<proteinExistence type="predicted"/>
<dbReference type="InterPro" id="IPR036412">
    <property type="entry name" value="HAD-like_sf"/>
</dbReference>
<dbReference type="SFLD" id="SFLDS00003">
    <property type="entry name" value="Haloacid_Dehalogenase"/>
    <property type="match status" value="1"/>
</dbReference>
<dbReference type="GO" id="GO:0016787">
    <property type="term" value="F:hydrolase activity"/>
    <property type="evidence" value="ECO:0007669"/>
    <property type="project" value="UniProtKB-KW"/>
</dbReference>
<evidence type="ECO:0000256" key="2">
    <source>
        <dbReference type="ARBA" id="ARBA00022801"/>
    </source>
</evidence>
<evidence type="ECO:0000256" key="1">
    <source>
        <dbReference type="ARBA" id="ARBA00001946"/>
    </source>
</evidence>
<evidence type="ECO:0000313" key="5">
    <source>
        <dbReference type="Proteomes" id="UP001597368"/>
    </source>
</evidence>
<dbReference type="PRINTS" id="PR00413">
    <property type="entry name" value="HADHALOGNASE"/>
</dbReference>
<dbReference type="RefSeq" id="WP_379575255.1">
    <property type="nucleotide sequence ID" value="NZ_JBHUFV010000039.1"/>
</dbReference>
<dbReference type="Proteomes" id="UP001597368">
    <property type="component" value="Unassembled WGS sequence"/>
</dbReference>
<dbReference type="PANTHER" id="PTHR46470">
    <property type="entry name" value="N-ACYLNEURAMINATE-9-PHOSPHATASE"/>
    <property type="match status" value="1"/>
</dbReference>
<comment type="cofactor">
    <cofactor evidence="1">
        <name>Mg(2+)</name>
        <dbReference type="ChEBI" id="CHEBI:18420"/>
    </cofactor>
</comment>
<dbReference type="Pfam" id="PF13419">
    <property type="entry name" value="HAD_2"/>
    <property type="match status" value="1"/>
</dbReference>
<accession>A0ABW4T0L4</accession>
<dbReference type="Gene3D" id="3.40.50.1000">
    <property type="entry name" value="HAD superfamily/HAD-like"/>
    <property type="match status" value="1"/>
</dbReference>
<keyword evidence="3" id="KW-0460">Magnesium</keyword>
<sequence>MQKLALFDLDNTLIDRLDAFRRWVGEFVEQRGLRDQDAAWMIRLDDDGALPMDTFFAAVRERFGLAEPVGQLWATYRARLPELVVCPYEVLAALDRLRAVGWQVAIVTNGMADNQKGKIQRTGLAEHVDGWAISDAEGVRKPDIRLFEIAAARCGAQLSEGGWVIGDDPEKDIVGGCRAGLSTVWIDRGLPWTVEGLKPDHTVADVVSAMALLLAEGSHR</sequence>
<evidence type="ECO:0000313" key="4">
    <source>
        <dbReference type="EMBL" id="MFD1935136.1"/>
    </source>
</evidence>
<dbReference type="SFLD" id="SFLDG01129">
    <property type="entry name" value="C1.5:_HAD__Beta-PGM__Phosphata"/>
    <property type="match status" value="1"/>
</dbReference>
<dbReference type="InterPro" id="IPR023214">
    <property type="entry name" value="HAD_sf"/>
</dbReference>
<dbReference type="InterPro" id="IPR006439">
    <property type="entry name" value="HAD-SF_hydro_IA"/>
</dbReference>
<protein>
    <submittedName>
        <fullName evidence="4">HAD family hydrolase</fullName>
        <ecNumber evidence="4">3.1.3.-</ecNumber>
    </submittedName>
</protein>
<reference evidence="5" key="1">
    <citation type="journal article" date="2019" name="Int. J. Syst. Evol. Microbiol.">
        <title>The Global Catalogue of Microorganisms (GCM) 10K type strain sequencing project: providing services to taxonomists for standard genome sequencing and annotation.</title>
        <authorList>
            <consortium name="The Broad Institute Genomics Platform"/>
            <consortium name="The Broad Institute Genome Sequencing Center for Infectious Disease"/>
            <person name="Wu L."/>
            <person name="Ma J."/>
        </authorList>
    </citation>
    <scope>NUCLEOTIDE SEQUENCE [LARGE SCALE GENOMIC DNA]</scope>
    <source>
        <strain evidence="5">ICMP 6774ER</strain>
    </source>
</reference>
<dbReference type="SUPFAM" id="SSF56784">
    <property type="entry name" value="HAD-like"/>
    <property type="match status" value="1"/>
</dbReference>
<comment type="caution">
    <text evidence="4">The sequence shown here is derived from an EMBL/GenBank/DDBJ whole genome shotgun (WGS) entry which is preliminary data.</text>
</comment>
<keyword evidence="2 4" id="KW-0378">Hydrolase</keyword>
<dbReference type="EC" id="3.1.3.-" evidence="4"/>
<dbReference type="Gene3D" id="1.20.120.710">
    <property type="entry name" value="Haloacid dehalogenase hydrolase-like domain"/>
    <property type="match status" value="1"/>
</dbReference>
<organism evidence="4 5">
    <name type="scientific">Nonomuraea mangrovi</name>
    <dbReference type="NCBI Taxonomy" id="2316207"/>
    <lineage>
        <taxon>Bacteria</taxon>
        <taxon>Bacillati</taxon>
        <taxon>Actinomycetota</taxon>
        <taxon>Actinomycetes</taxon>
        <taxon>Streptosporangiales</taxon>
        <taxon>Streptosporangiaceae</taxon>
        <taxon>Nonomuraea</taxon>
    </lineage>
</organism>
<dbReference type="InterPro" id="IPR051400">
    <property type="entry name" value="HAD-like_hydrolase"/>
</dbReference>
<dbReference type="EMBL" id="JBHUFV010000039">
    <property type="protein sequence ID" value="MFD1935136.1"/>
    <property type="molecule type" value="Genomic_DNA"/>
</dbReference>
<dbReference type="InterPro" id="IPR041492">
    <property type="entry name" value="HAD_2"/>
</dbReference>